<evidence type="ECO:0000313" key="1">
    <source>
        <dbReference type="EMBL" id="CEG45904.1"/>
    </source>
</evidence>
<name>A0A0P1AXT5_PLAHL</name>
<evidence type="ECO:0000313" key="2">
    <source>
        <dbReference type="Proteomes" id="UP000054928"/>
    </source>
</evidence>
<keyword evidence="2" id="KW-1185">Reference proteome</keyword>
<dbReference type="AlphaFoldDB" id="A0A0P1AXT5"/>
<dbReference type="EMBL" id="CCYD01001859">
    <property type="protein sequence ID" value="CEG45904.1"/>
    <property type="molecule type" value="Genomic_DNA"/>
</dbReference>
<accession>A0A0P1AXT5</accession>
<dbReference type="Proteomes" id="UP000054928">
    <property type="component" value="Unassembled WGS sequence"/>
</dbReference>
<reference evidence="2" key="1">
    <citation type="submission" date="2014-09" db="EMBL/GenBank/DDBJ databases">
        <authorList>
            <person name="Sharma Rahul"/>
            <person name="Thines Marco"/>
        </authorList>
    </citation>
    <scope>NUCLEOTIDE SEQUENCE [LARGE SCALE GENOMIC DNA]</scope>
</reference>
<dbReference type="RefSeq" id="XP_024582273.1">
    <property type="nucleotide sequence ID" value="XM_024716700.1"/>
</dbReference>
<sequence length="52" mass="6125">MSEGIDCPSPSRLELPLVRDYTLTVDDYNLAYLQIFYDQERGYGRLYQDAPY</sequence>
<dbReference type="GeneID" id="36397293"/>
<proteinExistence type="predicted"/>
<organism evidence="1 2">
    <name type="scientific">Plasmopara halstedii</name>
    <name type="common">Downy mildew of sunflower</name>
    <dbReference type="NCBI Taxonomy" id="4781"/>
    <lineage>
        <taxon>Eukaryota</taxon>
        <taxon>Sar</taxon>
        <taxon>Stramenopiles</taxon>
        <taxon>Oomycota</taxon>
        <taxon>Peronosporomycetes</taxon>
        <taxon>Peronosporales</taxon>
        <taxon>Peronosporaceae</taxon>
        <taxon>Plasmopara</taxon>
    </lineage>
</organism>
<protein>
    <submittedName>
        <fullName evidence="1">Uncharacterized protein</fullName>
    </submittedName>
</protein>